<keyword evidence="1" id="KW-0175">Coiled coil</keyword>
<reference evidence="4" key="1">
    <citation type="journal article" date="2019" name="Int. J. Syst. Evol. Microbiol.">
        <title>The Global Catalogue of Microorganisms (GCM) 10K type strain sequencing project: providing services to taxonomists for standard genome sequencing and annotation.</title>
        <authorList>
            <consortium name="The Broad Institute Genomics Platform"/>
            <consortium name="The Broad Institute Genome Sequencing Center for Infectious Disease"/>
            <person name="Wu L."/>
            <person name="Ma J."/>
        </authorList>
    </citation>
    <scope>NUCLEOTIDE SEQUENCE [LARGE SCALE GENOMIC DNA]</scope>
    <source>
        <strain evidence="4">JCM 16929</strain>
    </source>
</reference>
<sequence length="532" mass="58520">MGKLLTVGIPVFNGKSLLRNCLQSVVDSSLPRDDFEILIADDGSSDPETFAILDEFERRLAASPGFFRVILLGENSGGAARPRNRIIDEARGAYIFFVDSDDTIGELALERIGDAVAGAPTDWIALNEVAVNGRAGIFRARRPLEEVPRARALATLTVHKVFRRAEVERQGLRFDEALPSGQDVAFAFSYILSADRFLVLGGYDFYRLTQHGEDPNQPVHLSRTADHSDALIEKNERILRRMLAALRACELPEGERHEIAARVILPRILVREKYLRAIVYAGPDAGGRALRRLSELLADPLITGIDPGRLDGVLREHLAVVGRADWDALARLVRPHSHPMLQFRSAARWFARGRRFVDTAVIRARHRRLGKELVQLQRSVDDLRKAQHRLETTVGEDDLRHLLADPDGFSQDWPLSSRALQESVRRVLAERPGIVVEVGAGASTLWLGRALRMAGGGRLIALEGSAEWADVVAGLVRHEGLDGVEVRHASPDEAAEALTDVGQIDLLLAGSGSAPPALRDRLRPGATVIRAS</sequence>
<dbReference type="InterPro" id="IPR029044">
    <property type="entry name" value="Nucleotide-diphossugar_trans"/>
</dbReference>
<protein>
    <recommendedName>
        <fullName evidence="2">Glycosyltransferase 2-like domain-containing protein</fullName>
    </recommendedName>
</protein>
<evidence type="ECO:0000313" key="4">
    <source>
        <dbReference type="Proteomes" id="UP001501490"/>
    </source>
</evidence>
<feature type="domain" description="Glycosyltransferase 2-like" evidence="2">
    <location>
        <begin position="6"/>
        <end position="125"/>
    </location>
</feature>
<accession>A0ABP7A3S9</accession>
<comment type="caution">
    <text evidence="3">The sequence shown here is derived from an EMBL/GenBank/DDBJ whole genome shotgun (WGS) entry which is preliminary data.</text>
</comment>
<dbReference type="Proteomes" id="UP001501490">
    <property type="component" value="Unassembled WGS sequence"/>
</dbReference>
<dbReference type="PANTHER" id="PTHR22916:SF3">
    <property type="entry name" value="UDP-GLCNAC:BETAGAL BETA-1,3-N-ACETYLGLUCOSAMINYLTRANSFERASE-LIKE PROTEIN 1"/>
    <property type="match status" value="1"/>
</dbReference>
<organism evidence="3 4">
    <name type="scientific">Microlunatus ginsengisoli</name>
    <dbReference type="NCBI Taxonomy" id="363863"/>
    <lineage>
        <taxon>Bacteria</taxon>
        <taxon>Bacillati</taxon>
        <taxon>Actinomycetota</taxon>
        <taxon>Actinomycetes</taxon>
        <taxon>Propionibacteriales</taxon>
        <taxon>Propionibacteriaceae</taxon>
        <taxon>Microlunatus</taxon>
    </lineage>
</organism>
<gene>
    <name evidence="3" type="ORF">GCM10022236_28390</name>
</gene>
<proteinExistence type="predicted"/>
<evidence type="ECO:0000313" key="3">
    <source>
        <dbReference type="EMBL" id="GAA3624425.1"/>
    </source>
</evidence>
<name>A0ABP7A3S9_9ACTN</name>
<keyword evidence="4" id="KW-1185">Reference proteome</keyword>
<evidence type="ECO:0000259" key="2">
    <source>
        <dbReference type="Pfam" id="PF00535"/>
    </source>
</evidence>
<dbReference type="RefSeq" id="WP_344805599.1">
    <property type="nucleotide sequence ID" value="NZ_BAABAB010000021.1"/>
</dbReference>
<dbReference type="InterPro" id="IPR029063">
    <property type="entry name" value="SAM-dependent_MTases_sf"/>
</dbReference>
<feature type="coiled-coil region" evidence="1">
    <location>
        <begin position="366"/>
        <end position="393"/>
    </location>
</feature>
<dbReference type="Gene3D" id="3.90.550.10">
    <property type="entry name" value="Spore Coat Polysaccharide Biosynthesis Protein SpsA, Chain A"/>
    <property type="match status" value="1"/>
</dbReference>
<dbReference type="SUPFAM" id="SSF53448">
    <property type="entry name" value="Nucleotide-diphospho-sugar transferases"/>
    <property type="match status" value="1"/>
</dbReference>
<dbReference type="PANTHER" id="PTHR22916">
    <property type="entry name" value="GLYCOSYLTRANSFERASE"/>
    <property type="match status" value="1"/>
</dbReference>
<dbReference type="Pfam" id="PF00535">
    <property type="entry name" value="Glycos_transf_2"/>
    <property type="match status" value="1"/>
</dbReference>
<dbReference type="InterPro" id="IPR001173">
    <property type="entry name" value="Glyco_trans_2-like"/>
</dbReference>
<dbReference type="CDD" id="cd00761">
    <property type="entry name" value="Glyco_tranf_GTA_type"/>
    <property type="match status" value="1"/>
</dbReference>
<evidence type="ECO:0000256" key="1">
    <source>
        <dbReference type="SAM" id="Coils"/>
    </source>
</evidence>
<dbReference type="Gene3D" id="3.40.50.150">
    <property type="entry name" value="Vaccinia Virus protein VP39"/>
    <property type="match status" value="1"/>
</dbReference>
<dbReference type="SUPFAM" id="SSF53335">
    <property type="entry name" value="S-adenosyl-L-methionine-dependent methyltransferases"/>
    <property type="match status" value="1"/>
</dbReference>
<dbReference type="EMBL" id="BAABAB010000021">
    <property type="protein sequence ID" value="GAA3624425.1"/>
    <property type="molecule type" value="Genomic_DNA"/>
</dbReference>